<sequence>MYLKKFIYIHWGNIPNTECEFGPINLFSGGNGSGKTTAADAIQTIMTAAHDNLFHFNPGQDEASQRGRGGKQVRTLASYVLGCDDGAYARPEGCDGYLGAVFYPTPGEASEPFTALIGMRAHLEGSGQQRVARLDELQFMLLPGVQLGLSDLLKSDTGGRYVLPLDRAYGLLRKQFGPESVEKYDKKKAYLGRLYGLIRDRQDAVSEREAMNAARAFSRFMAYKPIKGIDEFVANEVLEPRDLGEAIRSVSAMLKRIHGMEADARQLREAIERLNQGRLTAGHFVDQWLDWQLLHYGLARRRYNDCQNRYLTEKRKQQTQRESVEANRQAIELSEQRRDDLQQQLLDLNTRRLGIPGLREKDQLAQERKAEEQRLDATVPKLLEQLQKVDRNRESAKVLHDGLRRTSLSLVLPELADKTRNARLKAIAEDDSRLDAHELLNRDWIDISPLESRLDQALAQQQQHRQWWADWFESEEGNANLRDRLARECDKRQQACDQVQARTERLGREMGALEAREVSYPPYVQQALAELHKQLPEADARVLCDQVEVTDPEWQSAIEGYLGGARFGLIVDPDYEADAIRLVRSLSGVGQKARVIQGHKARRDNEKLGALPQGSVVEVMQFNHDTAEQYLKASYGSVQRVPDADTLRNTRRGVTRDCLGSGNYSLFRCDIADSDLVFGQSARERALAARRQEQEALTREWQASRDLAVEAQQLLAAVDGLRVPEHGDCLQTMLSAQRRLQSLEQQAEQLDLSAGEALEEELQALKGRVDEQAAQARALNEERANLLAELKNIDSRCQTLDRDQDQTLAVVEQCEQSLEGLDALAPGFDAEARLAEVDEDLREARYYEARLADVQGELKSALHKLQQSVLHHNQQCRPADAFALELDFSDEFGRENFARICQLRRQFDSLYNRDKNHILAQRHSELQSLRDSFNNAFVTNLCHSIYQAINDGKRVLEDLNRELEHHRFGADRERFRFDWQWVPEFKEYWQFFKAIIDNPSLGDGATLFDIELEPKHQKVRERLMTMLLDEDEQKALRDLERIADYRNYRRYEIYKEPEGKQPIALSQYGTGSGGQLETPAYIIRSAAITSAFRFGEGNSHLRMVLVDEAFSKMDEHRSREVIHYLTESLGLQLLFIMPSSKSGPFLELISNQFVFSKCATRERVGELQTRVVLDRQECDRERIQELMANHRQTIRQQAELDFLEEVE</sequence>
<organism evidence="2 3">
    <name type="scientific">Marinimicrobium koreense</name>
    <dbReference type="NCBI Taxonomy" id="306545"/>
    <lineage>
        <taxon>Bacteria</taxon>
        <taxon>Pseudomonadati</taxon>
        <taxon>Pseudomonadota</taxon>
        <taxon>Gammaproteobacteria</taxon>
        <taxon>Cellvibrionales</taxon>
        <taxon>Cellvibrionaceae</taxon>
        <taxon>Marinimicrobium</taxon>
    </lineage>
</organism>
<dbReference type="PANTHER" id="PTHR32182:SF0">
    <property type="entry name" value="DNA REPLICATION AND REPAIR PROTEIN RECF"/>
    <property type="match status" value="1"/>
</dbReference>
<reference evidence="2 3" key="1">
    <citation type="submission" date="2018-11" db="EMBL/GenBank/DDBJ databases">
        <title>Genomic Encyclopedia of Type Strains, Phase IV (KMG-IV): sequencing the most valuable type-strain genomes for metagenomic binning, comparative biology and taxonomic classification.</title>
        <authorList>
            <person name="Goeker M."/>
        </authorList>
    </citation>
    <scope>NUCLEOTIDE SEQUENCE [LARGE SCALE GENOMIC DNA]</scope>
    <source>
        <strain evidence="2 3">DSM 16974</strain>
    </source>
</reference>
<dbReference type="Pfam" id="PF13555">
    <property type="entry name" value="AAA_29"/>
    <property type="match status" value="1"/>
</dbReference>
<keyword evidence="1" id="KW-0175">Coiled coil</keyword>
<dbReference type="Pfam" id="PF13558">
    <property type="entry name" value="SbcC_Walker_B"/>
    <property type="match status" value="1"/>
</dbReference>
<accession>A0A3N1NJZ7</accession>
<dbReference type="AlphaFoldDB" id="A0A3N1NJZ7"/>
<dbReference type="GO" id="GO:0006302">
    <property type="term" value="P:double-strand break repair"/>
    <property type="evidence" value="ECO:0007669"/>
    <property type="project" value="TreeGrafter"/>
</dbReference>
<dbReference type="PANTHER" id="PTHR32182">
    <property type="entry name" value="DNA REPLICATION AND REPAIR PROTEIN RECF"/>
    <property type="match status" value="1"/>
</dbReference>
<evidence type="ECO:0000256" key="1">
    <source>
        <dbReference type="SAM" id="Coils"/>
    </source>
</evidence>
<dbReference type="EMBL" id="RJUK01000001">
    <property type="protein sequence ID" value="ROQ20134.1"/>
    <property type="molecule type" value="Genomic_DNA"/>
</dbReference>
<dbReference type="InterPro" id="IPR027417">
    <property type="entry name" value="P-loop_NTPase"/>
</dbReference>
<dbReference type="RefSeq" id="WP_123637356.1">
    <property type="nucleotide sequence ID" value="NZ_RJUK01000001.1"/>
</dbReference>
<dbReference type="Proteomes" id="UP000273643">
    <property type="component" value="Unassembled WGS sequence"/>
</dbReference>
<comment type="caution">
    <text evidence="2">The sequence shown here is derived from an EMBL/GenBank/DDBJ whole genome shotgun (WGS) entry which is preliminary data.</text>
</comment>
<dbReference type="GO" id="GO:0000731">
    <property type="term" value="P:DNA synthesis involved in DNA repair"/>
    <property type="evidence" value="ECO:0007669"/>
    <property type="project" value="TreeGrafter"/>
</dbReference>
<feature type="coiled-coil region" evidence="1">
    <location>
        <begin position="733"/>
        <end position="803"/>
    </location>
</feature>
<keyword evidence="3" id="KW-1185">Reference proteome</keyword>
<protein>
    <submittedName>
        <fullName evidence="2">AAA domain-containing protein</fullName>
    </submittedName>
</protein>
<dbReference type="OrthoDB" id="174137at2"/>
<gene>
    <name evidence="2" type="ORF">EDC38_0732</name>
</gene>
<feature type="coiled-coil region" evidence="1">
    <location>
        <begin position="316"/>
        <end position="351"/>
    </location>
</feature>
<evidence type="ECO:0000313" key="3">
    <source>
        <dbReference type="Proteomes" id="UP000273643"/>
    </source>
</evidence>
<dbReference type="SUPFAM" id="SSF52540">
    <property type="entry name" value="P-loop containing nucleoside triphosphate hydrolases"/>
    <property type="match status" value="1"/>
</dbReference>
<proteinExistence type="predicted"/>
<dbReference type="Gene3D" id="3.40.50.300">
    <property type="entry name" value="P-loop containing nucleotide triphosphate hydrolases"/>
    <property type="match status" value="1"/>
</dbReference>
<evidence type="ECO:0000313" key="2">
    <source>
        <dbReference type="EMBL" id="ROQ20134.1"/>
    </source>
</evidence>
<name>A0A3N1NJZ7_9GAMM</name>